<dbReference type="InterPro" id="IPR020606">
    <property type="entry name" value="Ribosomal_uS7_CS"/>
</dbReference>
<sequence length="187" mass="19924">MRQKHCVSALMQSILKSKPNCYINVVGGTCARVFSQTTVSTAEVPSTSSRPSLHDDDAVTSDATPLPGKLSAHNITSRKHQHADQLAALTSCLKVTLSPESHTEILRYDDSLVVKNLVGCLTKKGKKAIAERIVLDAMEIIRSEMSKAAALEAAEDAARSQKLAEAAAAQAKRKANKKGGAQTTNVT</sequence>
<comment type="similarity">
    <text evidence="1 4">Belongs to the universal ribosomal protein uS7 family.</text>
</comment>
<feature type="region of interest" description="Disordered" evidence="5">
    <location>
        <begin position="41"/>
        <end position="71"/>
    </location>
</feature>
<feature type="compositionally biased region" description="Polar residues" evidence="5">
    <location>
        <begin position="41"/>
        <end position="51"/>
    </location>
</feature>
<dbReference type="PROSITE" id="PS00052">
    <property type="entry name" value="RIBOSOMAL_S7"/>
    <property type="match status" value="1"/>
</dbReference>
<feature type="region of interest" description="Disordered" evidence="5">
    <location>
        <begin position="164"/>
        <end position="187"/>
    </location>
</feature>
<evidence type="ECO:0000313" key="8">
    <source>
        <dbReference type="Proteomes" id="UP000232323"/>
    </source>
</evidence>
<dbReference type="Gene3D" id="1.10.455.10">
    <property type="entry name" value="Ribosomal protein S7 domain"/>
    <property type="match status" value="1"/>
</dbReference>
<keyword evidence="8" id="KW-1185">Reference proteome</keyword>
<feature type="domain" description="Small ribosomal subunit protein uS7" evidence="6">
    <location>
        <begin position="107"/>
        <end position="159"/>
    </location>
</feature>
<dbReference type="SUPFAM" id="SSF47973">
    <property type="entry name" value="Ribosomal protein S7"/>
    <property type="match status" value="1"/>
</dbReference>
<evidence type="ECO:0000256" key="2">
    <source>
        <dbReference type="ARBA" id="ARBA00022980"/>
    </source>
</evidence>
<dbReference type="InterPro" id="IPR036823">
    <property type="entry name" value="Ribosomal_uS7_dom_sf"/>
</dbReference>
<dbReference type="GO" id="GO:0005840">
    <property type="term" value="C:ribosome"/>
    <property type="evidence" value="ECO:0007669"/>
    <property type="project" value="UniProtKB-KW"/>
</dbReference>
<dbReference type="GO" id="GO:0006412">
    <property type="term" value="P:translation"/>
    <property type="evidence" value="ECO:0007669"/>
    <property type="project" value="InterPro"/>
</dbReference>
<gene>
    <name evidence="7" type="ORF">CEUSTIGMA_g11591.t1</name>
</gene>
<dbReference type="EMBL" id="BEGY01000118">
    <property type="protein sequence ID" value="GAX84168.1"/>
    <property type="molecule type" value="Genomic_DNA"/>
</dbReference>
<organism evidence="7 8">
    <name type="scientific">Chlamydomonas eustigma</name>
    <dbReference type="NCBI Taxonomy" id="1157962"/>
    <lineage>
        <taxon>Eukaryota</taxon>
        <taxon>Viridiplantae</taxon>
        <taxon>Chlorophyta</taxon>
        <taxon>core chlorophytes</taxon>
        <taxon>Chlorophyceae</taxon>
        <taxon>CS clade</taxon>
        <taxon>Chlamydomonadales</taxon>
        <taxon>Chlamydomonadaceae</taxon>
        <taxon>Chlamydomonas</taxon>
    </lineage>
</organism>
<keyword evidence="3 4" id="KW-0687">Ribonucleoprotein</keyword>
<name>A0A250XM73_9CHLO</name>
<evidence type="ECO:0000256" key="4">
    <source>
        <dbReference type="RuleBase" id="RU003619"/>
    </source>
</evidence>
<dbReference type="GO" id="GO:0003735">
    <property type="term" value="F:structural constituent of ribosome"/>
    <property type="evidence" value="ECO:0007669"/>
    <property type="project" value="InterPro"/>
</dbReference>
<comment type="caution">
    <text evidence="7">The sequence shown here is derived from an EMBL/GenBank/DDBJ whole genome shotgun (WGS) entry which is preliminary data.</text>
</comment>
<protein>
    <recommendedName>
        <fullName evidence="6">Small ribosomal subunit protein uS7 domain-containing protein</fullName>
    </recommendedName>
</protein>
<dbReference type="InterPro" id="IPR023798">
    <property type="entry name" value="Ribosomal_uS7_dom"/>
</dbReference>
<keyword evidence="2 4" id="KW-0689">Ribosomal protein</keyword>
<accession>A0A250XM73</accession>
<evidence type="ECO:0000256" key="3">
    <source>
        <dbReference type="ARBA" id="ARBA00023274"/>
    </source>
</evidence>
<proteinExistence type="inferred from homology"/>
<dbReference type="Pfam" id="PF00177">
    <property type="entry name" value="Ribosomal_S7"/>
    <property type="match status" value="1"/>
</dbReference>
<reference evidence="7 8" key="1">
    <citation type="submission" date="2017-08" db="EMBL/GenBank/DDBJ databases">
        <title>Acidophilic green algal genome provides insights into adaptation to an acidic environment.</title>
        <authorList>
            <person name="Hirooka S."/>
            <person name="Hirose Y."/>
            <person name="Kanesaki Y."/>
            <person name="Higuchi S."/>
            <person name="Fujiwara T."/>
            <person name="Onuma R."/>
            <person name="Era A."/>
            <person name="Ohbayashi R."/>
            <person name="Uzuka A."/>
            <person name="Nozaki H."/>
            <person name="Yoshikawa H."/>
            <person name="Miyagishima S.Y."/>
        </authorList>
    </citation>
    <scope>NUCLEOTIDE SEQUENCE [LARGE SCALE GENOMIC DNA]</scope>
    <source>
        <strain evidence="7 8">NIES-2499</strain>
    </source>
</reference>
<dbReference type="GO" id="GO:1990904">
    <property type="term" value="C:ribonucleoprotein complex"/>
    <property type="evidence" value="ECO:0007669"/>
    <property type="project" value="UniProtKB-KW"/>
</dbReference>
<evidence type="ECO:0000256" key="1">
    <source>
        <dbReference type="ARBA" id="ARBA00007151"/>
    </source>
</evidence>
<dbReference type="AlphaFoldDB" id="A0A250XM73"/>
<evidence type="ECO:0000259" key="6">
    <source>
        <dbReference type="Pfam" id="PF00177"/>
    </source>
</evidence>
<dbReference type="GO" id="GO:0003723">
    <property type="term" value="F:RNA binding"/>
    <property type="evidence" value="ECO:0007669"/>
    <property type="project" value="InterPro"/>
</dbReference>
<dbReference type="Proteomes" id="UP000232323">
    <property type="component" value="Unassembled WGS sequence"/>
</dbReference>
<evidence type="ECO:0000256" key="5">
    <source>
        <dbReference type="SAM" id="MobiDB-lite"/>
    </source>
</evidence>
<evidence type="ECO:0000313" key="7">
    <source>
        <dbReference type="EMBL" id="GAX84168.1"/>
    </source>
</evidence>